<accession>A0A485L3W6</accession>
<evidence type="ECO:0000256" key="7">
    <source>
        <dbReference type="PROSITE-ProRule" id="PRU01240"/>
    </source>
</evidence>
<evidence type="ECO:0000313" key="11">
    <source>
        <dbReference type="Proteomes" id="UP000332933"/>
    </source>
</evidence>
<dbReference type="InterPro" id="IPR036852">
    <property type="entry name" value="Peptidase_S8/S53_dom_sf"/>
</dbReference>
<comment type="caution">
    <text evidence="7">Lacks conserved residue(s) required for the propagation of feature annotation.</text>
</comment>
<evidence type="ECO:0000313" key="9">
    <source>
        <dbReference type="EMBL" id="KAF0693754.1"/>
    </source>
</evidence>
<dbReference type="InterPro" id="IPR000209">
    <property type="entry name" value="Peptidase_S8/S53_dom"/>
</dbReference>
<dbReference type="Proteomes" id="UP000332933">
    <property type="component" value="Unassembled WGS sequence"/>
</dbReference>
<dbReference type="EC" id="3.4.21.62" evidence="6"/>
<dbReference type="EMBL" id="VJMH01005648">
    <property type="protein sequence ID" value="KAF0693754.1"/>
    <property type="molecule type" value="Genomic_DNA"/>
</dbReference>
<name>A0A485L3W6_9STRA</name>
<dbReference type="Pfam" id="PF00082">
    <property type="entry name" value="Peptidase_S8"/>
    <property type="match status" value="1"/>
</dbReference>
<dbReference type="AlphaFoldDB" id="A0A485L3W6"/>
<dbReference type="PRINTS" id="PR00723">
    <property type="entry name" value="SUBTILISIN"/>
</dbReference>
<evidence type="ECO:0000256" key="5">
    <source>
        <dbReference type="ARBA" id="ARBA00023529"/>
    </source>
</evidence>
<comment type="catalytic activity">
    <reaction evidence="5">
        <text>Hydrolysis of proteins with broad specificity for peptide bonds, and a preference for a large uncharged residue in P1. Hydrolyzes peptide amides.</text>
        <dbReference type="EC" id="3.4.21.62"/>
    </reaction>
</comment>
<dbReference type="InterPro" id="IPR015500">
    <property type="entry name" value="Peptidase_S8_subtilisin-rel"/>
</dbReference>
<reference evidence="9" key="2">
    <citation type="submission" date="2019-06" db="EMBL/GenBank/DDBJ databases">
        <title>Genomics analysis of Aphanomyces spp. identifies a new class of oomycete effector associated with host adaptation.</title>
        <authorList>
            <person name="Gaulin E."/>
        </authorList>
    </citation>
    <scope>NUCLEOTIDE SEQUENCE</scope>
    <source>
        <strain evidence="9">CBS 578.67</strain>
    </source>
</reference>
<dbReference type="GO" id="GO:0004252">
    <property type="term" value="F:serine-type endopeptidase activity"/>
    <property type="evidence" value="ECO:0007669"/>
    <property type="project" value="UniProtKB-EC"/>
</dbReference>
<dbReference type="PROSITE" id="PS51892">
    <property type="entry name" value="SUBTILASE"/>
    <property type="match status" value="1"/>
</dbReference>
<dbReference type="Gene3D" id="3.40.50.200">
    <property type="entry name" value="Peptidase S8/S53 domain"/>
    <property type="match status" value="2"/>
</dbReference>
<evidence type="ECO:0000259" key="8">
    <source>
        <dbReference type="Pfam" id="PF00082"/>
    </source>
</evidence>
<keyword evidence="4" id="KW-0720">Serine protease</keyword>
<evidence type="ECO:0000256" key="3">
    <source>
        <dbReference type="ARBA" id="ARBA00022801"/>
    </source>
</evidence>
<evidence type="ECO:0000256" key="6">
    <source>
        <dbReference type="ARBA" id="ARBA00023619"/>
    </source>
</evidence>
<feature type="domain" description="Peptidase S8/S53" evidence="8">
    <location>
        <begin position="129"/>
        <end position="234"/>
    </location>
</feature>
<organism evidence="10 11">
    <name type="scientific">Aphanomyces stellatus</name>
    <dbReference type="NCBI Taxonomy" id="120398"/>
    <lineage>
        <taxon>Eukaryota</taxon>
        <taxon>Sar</taxon>
        <taxon>Stramenopiles</taxon>
        <taxon>Oomycota</taxon>
        <taxon>Saprolegniomycetes</taxon>
        <taxon>Saprolegniales</taxon>
        <taxon>Verrucalvaceae</taxon>
        <taxon>Aphanomyces</taxon>
    </lineage>
</organism>
<dbReference type="EMBL" id="CAADRA010005669">
    <property type="protein sequence ID" value="VFT92137.1"/>
    <property type="molecule type" value="Genomic_DNA"/>
</dbReference>
<evidence type="ECO:0000313" key="10">
    <source>
        <dbReference type="EMBL" id="VFT92137.1"/>
    </source>
</evidence>
<dbReference type="PANTHER" id="PTHR43806:SF67">
    <property type="entry name" value="EGF-LIKE DOMAIN-CONTAINING PROTEIN"/>
    <property type="match status" value="1"/>
</dbReference>
<protein>
    <recommendedName>
        <fullName evidence="6">subtilisin</fullName>
        <ecNumber evidence="6">3.4.21.62</ecNumber>
    </recommendedName>
</protein>
<keyword evidence="11" id="KW-1185">Reference proteome</keyword>
<dbReference type="GO" id="GO:0006508">
    <property type="term" value="P:proteolysis"/>
    <property type="evidence" value="ECO:0007669"/>
    <property type="project" value="UniProtKB-KW"/>
</dbReference>
<evidence type="ECO:0000256" key="2">
    <source>
        <dbReference type="ARBA" id="ARBA00022670"/>
    </source>
</evidence>
<comment type="similarity">
    <text evidence="1 7">Belongs to the peptidase S8 family.</text>
</comment>
<evidence type="ECO:0000256" key="4">
    <source>
        <dbReference type="ARBA" id="ARBA00022825"/>
    </source>
</evidence>
<dbReference type="OrthoDB" id="2015864at2759"/>
<dbReference type="PANTHER" id="PTHR43806">
    <property type="entry name" value="PEPTIDASE S8"/>
    <property type="match status" value="1"/>
</dbReference>
<proteinExistence type="inferred from homology"/>
<dbReference type="InterPro" id="IPR023828">
    <property type="entry name" value="Peptidase_S8_Ser-AS"/>
</dbReference>
<reference evidence="10 11" key="1">
    <citation type="submission" date="2019-03" db="EMBL/GenBank/DDBJ databases">
        <authorList>
            <person name="Gaulin E."/>
            <person name="Dumas B."/>
        </authorList>
    </citation>
    <scope>NUCLEOTIDE SEQUENCE [LARGE SCALE GENOMIC DNA]</scope>
    <source>
        <strain evidence="10">CBS 568.67</strain>
    </source>
</reference>
<sequence>MGVTPAQVDATCVHIANGGLRSCAFADKLTRAIEHPMTRKANGSHTIGTSVGGQVIGVAPEAQWISCMGLKGSGGAADKLLACAQWVVCPTDVDGTNSDCDAGVDVVNNRGARPYTTPFSKTVLQRDKCNSNGQPGACTSVIGVGAIGSPLNDPTTLAYFSSKGSATPDVSAFWTRSAVIANNTAYVCNAGTSMAAPHVTGVVALLKSYDKTLSYDDIYMYLTQTIDQEALNTTEPAQWPVGAGFQAGGANCGGVQDSEWPNNRFGHGSTSGQSCATSNSIVTRNHNHLALTLDRYRDLYLHLTHHHAHTNHRQKYPLLVISMPGLLLPRRRSSPWDACSPVAHVVPSCELAFFGIHINCSLQMQLTSNGTH</sequence>
<dbReference type="InterPro" id="IPR050131">
    <property type="entry name" value="Peptidase_S8_subtilisin-like"/>
</dbReference>
<gene>
    <name evidence="10" type="primary">Aste57867_15328</name>
    <name evidence="9" type="ORF">As57867_015272</name>
    <name evidence="10" type="ORF">ASTE57867_15328</name>
</gene>
<keyword evidence="3" id="KW-0378">Hydrolase</keyword>
<evidence type="ECO:0000256" key="1">
    <source>
        <dbReference type="ARBA" id="ARBA00011073"/>
    </source>
</evidence>
<keyword evidence="2" id="KW-0645">Protease</keyword>
<dbReference type="SUPFAM" id="SSF52743">
    <property type="entry name" value="Subtilisin-like"/>
    <property type="match status" value="1"/>
</dbReference>
<dbReference type="PROSITE" id="PS00138">
    <property type="entry name" value="SUBTILASE_SER"/>
    <property type="match status" value="1"/>
</dbReference>